<name>A0AAD6YW12_9AGAR</name>
<protein>
    <submittedName>
        <fullName evidence="2">Uncharacterized protein</fullName>
    </submittedName>
</protein>
<feature type="region of interest" description="Disordered" evidence="1">
    <location>
        <begin position="51"/>
        <end position="84"/>
    </location>
</feature>
<accession>A0AAD6YW12</accession>
<dbReference type="Proteomes" id="UP001218218">
    <property type="component" value="Unassembled WGS sequence"/>
</dbReference>
<keyword evidence="3" id="KW-1185">Reference proteome</keyword>
<gene>
    <name evidence="2" type="ORF">DFH08DRAFT_828444</name>
</gene>
<evidence type="ECO:0000313" key="3">
    <source>
        <dbReference type="Proteomes" id="UP001218218"/>
    </source>
</evidence>
<evidence type="ECO:0000256" key="1">
    <source>
        <dbReference type="SAM" id="MobiDB-lite"/>
    </source>
</evidence>
<feature type="region of interest" description="Disordered" evidence="1">
    <location>
        <begin position="199"/>
        <end position="218"/>
    </location>
</feature>
<organism evidence="2 3">
    <name type="scientific">Mycena albidolilacea</name>
    <dbReference type="NCBI Taxonomy" id="1033008"/>
    <lineage>
        <taxon>Eukaryota</taxon>
        <taxon>Fungi</taxon>
        <taxon>Dikarya</taxon>
        <taxon>Basidiomycota</taxon>
        <taxon>Agaricomycotina</taxon>
        <taxon>Agaricomycetes</taxon>
        <taxon>Agaricomycetidae</taxon>
        <taxon>Agaricales</taxon>
        <taxon>Marasmiineae</taxon>
        <taxon>Mycenaceae</taxon>
        <taxon>Mycena</taxon>
    </lineage>
</organism>
<evidence type="ECO:0000313" key="2">
    <source>
        <dbReference type="EMBL" id="KAJ7300462.1"/>
    </source>
</evidence>
<dbReference type="EMBL" id="JARIHO010000167">
    <property type="protein sequence ID" value="KAJ7300462.1"/>
    <property type="molecule type" value="Genomic_DNA"/>
</dbReference>
<reference evidence="2" key="1">
    <citation type="submission" date="2023-03" db="EMBL/GenBank/DDBJ databases">
        <title>Massive genome expansion in bonnet fungi (Mycena s.s.) driven by repeated elements and novel gene families across ecological guilds.</title>
        <authorList>
            <consortium name="Lawrence Berkeley National Laboratory"/>
            <person name="Harder C.B."/>
            <person name="Miyauchi S."/>
            <person name="Viragh M."/>
            <person name="Kuo A."/>
            <person name="Thoen E."/>
            <person name="Andreopoulos B."/>
            <person name="Lu D."/>
            <person name="Skrede I."/>
            <person name="Drula E."/>
            <person name="Henrissat B."/>
            <person name="Morin E."/>
            <person name="Kohler A."/>
            <person name="Barry K."/>
            <person name="LaButti K."/>
            <person name="Morin E."/>
            <person name="Salamov A."/>
            <person name="Lipzen A."/>
            <person name="Mereny Z."/>
            <person name="Hegedus B."/>
            <person name="Baldrian P."/>
            <person name="Stursova M."/>
            <person name="Weitz H."/>
            <person name="Taylor A."/>
            <person name="Grigoriev I.V."/>
            <person name="Nagy L.G."/>
            <person name="Martin F."/>
            <person name="Kauserud H."/>
        </authorList>
    </citation>
    <scope>NUCLEOTIDE SEQUENCE</scope>
    <source>
        <strain evidence="2">CBHHK002</strain>
    </source>
</reference>
<dbReference type="AlphaFoldDB" id="A0AAD6YW12"/>
<comment type="caution">
    <text evidence="2">The sequence shown here is derived from an EMBL/GenBank/DDBJ whole genome shotgun (WGS) entry which is preliminary data.</text>
</comment>
<feature type="compositionally biased region" description="Basic and acidic residues" evidence="1">
    <location>
        <begin position="55"/>
        <end position="65"/>
    </location>
</feature>
<sequence length="253" mass="28995">MTIVEIPSRNRKIPKEASAGQRTVVRWLFNAVDTSWEPSDKAVRFSESIENQDALDSRRDNEFEIRHRHRKRDSGQQPNPSRKLREGFRMLKKNHSCTKILPATMQEGFVIFNTCTKILPATIRMGTPNQARCATGEGAPQDGVVVAREGVRPSSSTLQVRSSNRKEGQRVYGWGDVHVETEVARGEGAREEPGLWLDAQRRRGSTSGERRRRRRRRRMAQRAVRGTFEEMRHELTDNLEELNVLKGVYSGEE</sequence>
<proteinExistence type="predicted"/>